<protein>
    <submittedName>
        <fullName evidence="1">Uncharacterized protein</fullName>
    </submittedName>
</protein>
<proteinExistence type="predicted"/>
<dbReference type="Proteomes" id="UP000010931">
    <property type="component" value="Unassembled WGS sequence"/>
</dbReference>
<name>L7FFX1_STRT8</name>
<evidence type="ECO:0000313" key="1">
    <source>
        <dbReference type="EMBL" id="ELP69971.1"/>
    </source>
</evidence>
<reference evidence="1 2" key="1">
    <citation type="journal article" date="2011" name="Plasmid">
        <title>Streptomyces turgidiscabies Car8 contains a modular pathogenicity island that shares virulence genes with other actinobacterial plant pathogens.</title>
        <authorList>
            <person name="Huguet-Tapia J.C."/>
            <person name="Badger J.H."/>
            <person name="Loria R."/>
            <person name="Pettis G.S."/>
        </authorList>
    </citation>
    <scope>NUCLEOTIDE SEQUENCE [LARGE SCALE GENOMIC DNA]</scope>
    <source>
        <strain evidence="1 2">Car8</strain>
    </source>
</reference>
<dbReference type="AlphaFoldDB" id="L7FFX1"/>
<organism evidence="1 2">
    <name type="scientific">Streptomyces turgidiscabies (strain Car8)</name>
    <dbReference type="NCBI Taxonomy" id="698760"/>
    <lineage>
        <taxon>Bacteria</taxon>
        <taxon>Bacillati</taxon>
        <taxon>Actinomycetota</taxon>
        <taxon>Actinomycetes</taxon>
        <taxon>Kitasatosporales</taxon>
        <taxon>Streptomycetaceae</taxon>
        <taxon>Streptomyces</taxon>
    </lineage>
</organism>
<sequence>MSPGATGELQHAFRIASANAPARGEKYLFSAQIFKPAPP</sequence>
<dbReference type="PATRIC" id="fig|698760.3.peg.1341"/>
<keyword evidence="2" id="KW-1185">Reference proteome</keyword>
<evidence type="ECO:0000313" key="2">
    <source>
        <dbReference type="Proteomes" id="UP000010931"/>
    </source>
</evidence>
<dbReference type="EMBL" id="AEJB01000114">
    <property type="protein sequence ID" value="ELP69971.1"/>
    <property type="molecule type" value="Genomic_DNA"/>
</dbReference>
<gene>
    <name evidence="1" type="ORF">STRTUCAR8_07099</name>
</gene>
<comment type="caution">
    <text evidence="1">The sequence shown here is derived from an EMBL/GenBank/DDBJ whole genome shotgun (WGS) entry which is preliminary data.</text>
</comment>
<accession>L7FFX1</accession>